<evidence type="ECO:0000313" key="1">
    <source>
        <dbReference type="EMBL" id="MBK3333306.1"/>
    </source>
</evidence>
<protein>
    <submittedName>
        <fullName evidence="1">Uncharacterized protein</fullName>
    </submittedName>
</protein>
<dbReference type="EMBL" id="JAACYA010000002">
    <property type="protein sequence ID" value="MBK3333306.1"/>
    <property type="molecule type" value="Genomic_DNA"/>
</dbReference>
<proteinExistence type="predicted"/>
<dbReference type="Proteomes" id="UP000772812">
    <property type="component" value="Unassembled WGS sequence"/>
</dbReference>
<dbReference type="RefSeq" id="WP_200674857.1">
    <property type="nucleotide sequence ID" value="NZ_JAACYA010000002.1"/>
</dbReference>
<sequence>MVIIHEIDDSLISLEISSSENIPTASYLLSKIREDLFIDWEFIFEELNETVDTGIERKVINIMIMNGTNRDKMVVVSVKDYELVAVIPS</sequence>
<gene>
    <name evidence="1" type="ORF">GWK41_09515</name>
</gene>
<evidence type="ECO:0000313" key="2">
    <source>
        <dbReference type="Proteomes" id="UP000772812"/>
    </source>
</evidence>
<organism evidence="1 2">
    <name type="scientific">Persephonella atlantica</name>
    <dbReference type="NCBI Taxonomy" id="2699429"/>
    <lineage>
        <taxon>Bacteria</taxon>
        <taxon>Pseudomonadati</taxon>
        <taxon>Aquificota</taxon>
        <taxon>Aquificia</taxon>
        <taxon>Aquificales</taxon>
        <taxon>Hydrogenothermaceae</taxon>
        <taxon>Persephonella</taxon>
    </lineage>
</organism>
<name>A0ABS1GKF4_9AQUI</name>
<comment type="caution">
    <text evidence="1">The sequence shown here is derived from an EMBL/GenBank/DDBJ whole genome shotgun (WGS) entry which is preliminary data.</text>
</comment>
<keyword evidence="2" id="KW-1185">Reference proteome</keyword>
<reference evidence="1 2" key="1">
    <citation type="journal article" date="2021" name="Syst. Appl. Microbiol.">
        <title>Persephonella atlantica sp. nov.: How to adapt to physico-chemical gradients in high temperature hydrothermal habitats.</title>
        <authorList>
            <person name="Francois D.X."/>
            <person name="Godfroy A."/>
            <person name="Mathien C."/>
            <person name="Aube J."/>
            <person name="Cathalot C."/>
            <person name="Lesongeur F."/>
            <person name="L'Haridon S."/>
            <person name="Philippon X."/>
            <person name="Roussel E.G."/>
        </authorList>
    </citation>
    <scope>NUCLEOTIDE SEQUENCE [LARGE SCALE GENOMIC DNA]</scope>
    <source>
        <strain evidence="1 2">MO1340</strain>
    </source>
</reference>
<accession>A0ABS1GKF4</accession>